<evidence type="ECO:0000256" key="5">
    <source>
        <dbReference type="SAM" id="Phobius"/>
    </source>
</evidence>
<feature type="transmembrane region" description="Helical" evidence="5">
    <location>
        <begin position="160"/>
        <end position="179"/>
    </location>
</feature>
<dbReference type="EMBL" id="SMFZ01000001">
    <property type="protein sequence ID" value="TCK26108.1"/>
    <property type="molecule type" value="Genomic_DNA"/>
</dbReference>
<keyword evidence="3 5" id="KW-1133">Transmembrane helix</keyword>
<evidence type="ECO:0000256" key="4">
    <source>
        <dbReference type="ARBA" id="ARBA00023136"/>
    </source>
</evidence>
<name>A0A4R1HV18_PSEEN</name>
<dbReference type="InterPro" id="IPR022764">
    <property type="entry name" value="Peptidase_S54_rhomboid_dom"/>
</dbReference>
<sequence length="203" mass="21574">MLPPAWRAAAMTMLVFTAVLYLAEVVDVASGNRLDAEGAIQPHSVDGLLGILTAPLLHSGWAHLIGNTVPFLVFGFLAMAGGFVQWFMVTATVWVASGLGVWLFSTNATIGVSGVIFGWFVFLLVRGFFVRSFGQIALAVALFVIYGSLLWGVLPSDPMISWQAHLFGALGGLLAGYLVGRADRPTRAVPPADPFAGGVTRRI</sequence>
<feature type="transmembrane region" description="Helical" evidence="5">
    <location>
        <begin position="71"/>
        <end position="95"/>
    </location>
</feature>
<comment type="subcellular location">
    <subcellularLocation>
        <location evidence="1">Membrane</location>
        <topology evidence="1">Multi-pass membrane protein</topology>
    </subcellularLocation>
</comment>
<dbReference type="GO" id="GO:0004252">
    <property type="term" value="F:serine-type endopeptidase activity"/>
    <property type="evidence" value="ECO:0007669"/>
    <property type="project" value="InterPro"/>
</dbReference>
<proteinExistence type="predicted"/>
<evidence type="ECO:0000256" key="3">
    <source>
        <dbReference type="ARBA" id="ARBA00022989"/>
    </source>
</evidence>
<feature type="transmembrane region" description="Helical" evidence="5">
    <location>
        <begin position="101"/>
        <end position="124"/>
    </location>
</feature>
<keyword evidence="4 5" id="KW-0472">Membrane</keyword>
<dbReference type="Pfam" id="PF01694">
    <property type="entry name" value="Rhomboid"/>
    <property type="match status" value="1"/>
</dbReference>
<feature type="transmembrane region" description="Helical" evidence="5">
    <location>
        <begin position="136"/>
        <end position="154"/>
    </location>
</feature>
<feature type="transmembrane region" description="Helical" evidence="5">
    <location>
        <begin position="6"/>
        <end position="23"/>
    </location>
</feature>
<dbReference type="InterPro" id="IPR050925">
    <property type="entry name" value="Rhomboid_protease_S54"/>
</dbReference>
<organism evidence="7 8">
    <name type="scientific">Pseudonocardia endophytica</name>
    <dbReference type="NCBI Taxonomy" id="401976"/>
    <lineage>
        <taxon>Bacteria</taxon>
        <taxon>Bacillati</taxon>
        <taxon>Actinomycetota</taxon>
        <taxon>Actinomycetes</taxon>
        <taxon>Pseudonocardiales</taxon>
        <taxon>Pseudonocardiaceae</taxon>
        <taxon>Pseudonocardia</taxon>
    </lineage>
</organism>
<dbReference type="AlphaFoldDB" id="A0A4R1HV18"/>
<evidence type="ECO:0000313" key="8">
    <source>
        <dbReference type="Proteomes" id="UP000295560"/>
    </source>
</evidence>
<feature type="domain" description="Peptidase S54 rhomboid" evidence="6">
    <location>
        <begin position="49"/>
        <end position="181"/>
    </location>
</feature>
<dbReference type="GO" id="GO:0016020">
    <property type="term" value="C:membrane"/>
    <property type="evidence" value="ECO:0007669"/>
    <property type="project" value="UniProtKB-SubCell"/>
</dbReference>
<evidence type="ECO:0000313" key="7">
    <source>
        <dbReference type="EMBL" id="TCK26108.1"/>
    </source>
</evidence>
<dbReference type="PANTHER" id="PTHR43731:SF9">
    <property type="entry name" value="SLR1461 PROTEIN"/>
    <property type="match status" value="1"/>
</dbReference>
<comment type="caution">
    <text evidence="7">The sequence shown here is derived from an EMBL/GenBank/DDBJ whole genome shotgun (WGS) entry which is preliminary data.</text>
</comment>
<accession>A0A4R1HV18</accession>
<evidence type="ECO:0000259" key="6">
    <source>
        <dbReference type="Pfam" id="PF01694"/>
    </source>
</evidence>
<keyword evidence="2 5" id="KW-0812">Transmembrane</keyword>
<dbReference type="Proteomes" id="UP000295560">
    <property type="component" value="Unassembled WGS sequence"/>
</dbReference>
<protein>
    <submittedName>
        <fullName evidence="7">Rhomboid family protein</fullName>
    </submittedName>
</protein>
<gene>
    <name evidence="7" type="ORF">EV378_1937</name>
</gene>
<dbReference type="SUPFAM" id="SSF144091">
    <property type="entry name" value="Rhomboid-like"/>
    <property type="match status" value="1"/>
</dbReference>
<reference evidence="7 8" key="1">
    <citation type="submission" date="2019-03" db="EMBL/GenBank/DDBJ databases">
        <title>Sequencing the genomes of 1000 actinobacteria strains.</title>
        <authorList>
            <person name="Klenk H.-P."/>
        </authorList>
    </citation>
    <scope>NUCLEOTIDE SEQUENCE [LARGE SCALE GENOMIC DNA]</scope>
    <source>
        <strain evidence="7 8">DSM 44969</strain>
    </source>
</reference>
<keyword evidence="8" id="KW-1185">Reference proteome</keyword>
<dbReference type="PANTHER" id="PTHR43731">
    <property type="entry name" value="RHOMBOID PROTEASE"/>
    <property type="match status" value="1"/>
</dbReference>
<evidence type="ECO:0000256" key="1">
    <source>
        <dbReference type="ARBA" id="ARBA00004141"/>
    </source>
</evidence>
<dbReference type="Gene3D" id="1.20.1540.10">
    <property type="entry name" value="Rhomboid-like"/>
    <property type="match status" value="1"/>
</dbReference>
<dbReference type="InterPro" id="IPR035952">
    <property type="entry name" value="Rhomboid-like_sf"/>
</dbReference>
<evidence type="ECO:0000256" key="2">
    <source>
        <dbReference type="ARBA" id="ARBA00022692"/>
    </source>
</evidence>